<dbReference type="Proteomes" id="UP000697998">
    <property type="component" value="Unassembled WGS sequence"/>
</dbReference>
<evidence type="ECO:0000313" key="3">
    <source>
        <dbReference type="Proteomes" id="UP000697998"/>
    </source>
</evidence>
<keyword evidence="1" id="KW-0812">Transmembrane</keyword>
<organism evidence="2 3">
    <name type="scientific">Candidatus Accumulibacter proximus</name>
    <dbReference type="NCBI Taxonomy" id="2954385"/>
    <lineage>
        <taxon>Bacteria</taxon>
        <taxon>Pseudomonadati</taxon>
        <taxon>Pseudomonadota</taxon>
        <taxon>Betaproteobacteria</taxon>
        <taxon>Candidatus Accumulibacter</taxon>
    </lineage>
</organism>
<dbReference type="Gene3D" id="3.40.50.10770">
    <property type="entry name" value="Hypothetical protein VC1899 like domain (Restriction endonuclease-like)"/>
    <property type="match status" value="1"/>
</dbReference>
<protein>
    <recommendedName>
        <fullName evidence="4">CRISPR-associated protein</fullName>
    </recommendedName>
</protein>
<gene>
    <name evidence="2" type="ORF">IPJ27_13840</name>
</gene>
<accession>A0A935UHH6</accession>
<name>A0A935UHH6_9PROT</name>
<proteinExistence type="predicted"/>
<keyword evidence="1" id="KW-0472">Membrane</keyword>
<dbReference type="EMBL" id="JADJMH010000013">
    <property type="protein sequence ID" value="MBK7675744.1"/>
    <property type="molecule type" value="Genomic_DNA"/>
</dbReference>
<dbReference type="AlphaFoldDB" id="A0A935UHH6"/>
<comment type="caution">
    <text evidence="2">The sequence shown here is derived from an EMBL/GenBank/DDBJ whole genome shotgun (WGS) entry which is preliminary data.</text>
</comment>
<feature type="transmembrane region" description="Helical" evidence="1">
    <location>
        <begin position="12"/>
        <end position="28"/>
    </location>
</feature>
<feature type="transmembrane region" description="Helical" evidence="1">
    <location>
        <begin position="40"/>
        <end position="73"/>
    </location>
</feature>
<evidence type="ECO:0000313" key="2">
    <source>
        <dbReference type="EMBL" id="MBK7675744.1"/>
    </source>
</evidence>
<evidence type="ECO:0008006" key="4">
    <source>
        <dbReference type="Google" id="ProtNLM"/>
    </source>
</evidence>
<evidence type="ECO:0000256" key="1">
    <source>
        <dbReference type="SAM" id="Phobius"/>
    </source>
</evidence>
<reference evidence="2 3" key="1">
    <citation type="submission" date="2020-10" db="EMBL/GenBank/DDBJ databases">
        <title>Connecting structure to function with the recovery of over 1000 high-quality activated sludge metagenome-assembled genomes encoding full-length rRNA genes using long-read sequencing.</title>
        <authorList>
            <person name="Singleton C.M."/>
            <person name="Petriglieri F."/>
            <person name="Kristensen J.M."/>
            <person name="Kirkegaard R.H."/>
            <person name="Michaelsen T.Y."/>
            <person name="Andersen M.H."/>
            <person name="Karst S.M."/>
            <person name="Dueholm M.S."/>
            <person name="Nielsen P.H."/>
            <person name="Albertsen M."/>
        </authorList>
    </citation>
    <scope>NUCLEOTIDE SEQUENCE [LARGE SCALE GENOMIC DNA]</scope>
    <source>
        <strain evidence="2">EsbW_18-Q3-R4-48_BATAC.285</strain>
    </source>
</reference>
<keyword evidence="1" id="KW-1133">Transmembrane helix</keyword>
<sequence length="286" mass="30989">MKSGKQDVQNAAINITLAFVILLLQSWIADGIKGDQLFPWLPGGALIFGAAESGWCLLGMGLLSVGCAGVLYARRRSFVPVTVQRIGQPGRVEPHAVLVLTVSWPGWQWESGQLTRTDPNTTKQESHALPATLPAVLDVMAALGQREKFAWEQLLRAIREHLPRLQRVILIGSSGTNGTAASFDACRQMIAHYFPGLVQASIQARTASFEALDDLLGVYRKIIVEEAQRKGDVMIDVTGGTKVVSIAAAMVTLEHPEIEFQYVETEGEKRVRTFNVISGSAGGEGP</sequence>